<dbReference type="Proteomes" id="UP001633002">
    <property type="component" value="Unassembled WGS sequence"/>
</dbReference>
<keyword evidence="3" id="KW-1185">Reference proteome</keyword>
<reference evidence="2 3" key="1">
    <citation type="submission" date="2024-09" db="EMBL/GenBank/DDBJ databases">
        <title>Chromosome-scale assembly of Riccia sorocarpa.</title>
        <authorList>
            <person name="Paukszto L."/>
        </authorList>
    </citation>
    <scope>NUCLEOTIDE SEQUENCE [LARGE SCALE GENOMIC DNA]</scope>
    <source>
        <strain evidence="2">LP-2024</strain>
        <tissue evidence="2">Aerial parts of the thallus</tissue>
    </source>
</reference>
<proteinExistence type="predicted"/>
<name>A0ABD3IJI4_9MARC</name>
<evidence type="ECO:0000313" key="3">
    <source>
        <dbReference type="Proteomes" id="UP001633002"/>
    </source>
</evidence>
<evidence type="ECO:0000313" key="2">
    <source>
        <dbReference type="EMBL" id="KAL3701689.1"/>
    </source>
</evidence>
<sequence>MDVDSMENPARRRQIKAAWEEGWELSPDPAIAWEMAWAKARELFKKYHKEDREKISELKAQQKVLAETRERIQGGATAGEIESYRNLEKTVHAAELLEARSQEESNSVLSLLDRSVTEEENGQQADLPSRKEITELIDENLHLGNWQRGQGQDHSSCDLARLIGEHNSLETSQTESNHPETHREAAISRTT</sequence>
<dbReference type="AlphaFoldDB" id="A0ABD3IJI4"/>
<protein>
    <submittedName>
        <fullName evidence="2">Uncharacterized protein</fullName>
    </submittedName>
</protein>
<organism evidence="2 3">
    <name type="scientific">Riccia sorocarpa</name>
    <dbReference type="NCBI Taxonomy" id="122646"/>
    <lineage>
        <taxon>Eukaryota</taxon>
        <taxon>Viridiplantae</taxon>
        <taxon>Streptophyta</taxon>
        <taxon>Embryophyta</taxon>
        <taxon>Marchantiophyta</taxon>
        <taxon>Marchantiopsida</taxon>
        <taxon>Marchantiidae</taxon>
        <taxon>Marchantiales</taxon>
        <taxon>Ricciaceae</taxon>
        <taxon>Riccia</taxon>
    </lineage>
</organism>
<accession>A0ABD3IJI4</accession>
<feature type="region of interest" description="Disordered" evidence="1">
    <location>
        <begin position="146"/>
        <end position="191"/>
    </location>
</feature>
<comment type="caution">
    <text evidence="2">The sequence shown here is derived from an EMBL/GenBank/DDBJ whole genome shotgun (WGS) entry which is preliminary data.</text>
</comment>
<feature type="compositionally biased region" description="Basic and acidic residues" evidence="1">
    <location>
        <begin position="177"/>
        <end position="191"/>
    </location>
</feature>
<evidence type="ECO:0000256" key="1">
    <source>
        <dbReference type="SAM" id="MobiDB-lite"/>
    </source>
</evidence>
<gene>
    <name evidence="2" type="ORF">R1sor_019711</name>
</gene>
<dbReference type="EMBL" id="JBJQOH010000001">
    <property type="protein sequence ID" value="KAL3701689.1"/>
    <property type="molecule type" value="Genomic_DNA"/>
</dbReference>